<gene>
    <name evidence="2" type="ORF">CYY_000237</name>
</gene>
<accession>A0A8J4Q474</accession>
<keyword evidence="1" id="KW-0677">Repeat</keyword>
<keyword evidence="3" id="KW-1185">Reference proteome</keyword>
<sequence>MNTFYLIWRNQYIRKLIRNLVCRDQVICVNDGYLNDNHQYLSVFTDKDKIDYNISIRFIDNSEFYFKNQHRSIINDLDFYLYSPDRVNCNHVDFNQFTGFELHRLSLQINCNTVGSGPLPESLTELFLDTSDYSESAPIVLHILSHLPCNLKTLKIPIEIIISEPVVVPDSLTSLEYYGKYESLQWVVVPPNKVFSGCQLQIDSVGALEWLKENKWVDTIYFYNYIQLDSNTMIPDHVRSIQDRGNVNLEQHRLPSMLQELICRETIPSQLSHLKILTLTHPIAKLEKNQLPASLEHLDIHYSQPLDAGVLPPNLTKLYLYTFDQILGVGVLPPNIKYLNMPVFNQPLMSSVLPTNLLELSIYSFDQPLLPHVLPSNLQILRMLIFDQPTLPAHSLPNSIVELYLNSFKGSILCKPLDHLKRLQLHSLHQSVSTLLQNVKRLSLKLQKTNDVLGTCLANTRIEKLCLDCHSESCLYPNSLPPTLKSLTLSNIDIQAKGTIPNSCVDLTSLDRELNPAFIPTSVKYSLIK</sequence>
<dbReference type="OrthoDB" id="24381at2759"/>
<dbReference type="PANTHER" id="PTHR32134">
    <property type="entry name" value="FNIP REPEAT-CONTAINING PROTEIN"/>
    <property type="match status" value="1"/>
</dbReference>
<dbReference type="AlphaFoldDB" id="A0A8J4Q474"/>
<protein>
    <submittedName>
        <fullName evidence="2">Uncharacterized protein</fullName>
    </submittedName>
</protein>
<dbReference type="PANTHER" id="PTHR32134:SF92">
    <property type="entry name" value="FNIP REPEAT-CONTAINING PROTEIN"/>
    <property type="match status" value="1"/>
</dbReference>
<comment type="caution">
    <text evidence="2">The sequence shown here is derived from an EMBL/GenBank/DDBJ whole genome shotgun (WGS) entry which is preliminary data.</text>
</comment>
<dbReference type="Proteomes" id="UP000695562">
    <property type="component" value="Unassembled WGS sequence"/>
</dbReference>
<evidence type="ECO:0000313" key="3">
    <source>
        <dbReference type="Proteomes" id="UP000695562"/>
    </source>
</evidence>
<dbReference type="Pfam" id="PF05725">
    <property type="entry name" value="FNIP"/>
    <property type="match status" value="2"/>
</dbReference>
<evidence type="ECO:0000313" key="2">
    <source>
        <dbReference type="EMBL" id="KAF2078487.1"/>
    </source>
</evidence>
<name>A0A8J4Q474_9MYCE</name>
<dbReference type="EMBL" id="AJWJ01000004">
    <property type="protein sequence ID" value="KAF2078487.1"/>
    <property type="molecule type" value="Genomic_DNA"/>
</dbReference>
<organism evidence="2 3">
    <name type="scientific">Polysphondylium violaceum</name>
    <dbReference type="NCBI Taxonomy" id="133409"/>
    <lineage>
        <taxon>Eukaryota</taxon>
        <taxon>Amoebozoa</taxon>
        <taxon>Evosea</taxon>
        <taxon>Eumycetozoa</taxon>
        <taxon>Dictyostelia</taxon>
        <taxon>Dictyosteliales</taxon>
        <taxon>Dictyosteliaceae</taxon>
        <taxon>Polysphondylium</taxon>
    </lineage>
</organism>
<proteinExistence type="predicted"/>
<dbReference type="InterPro" id="IPR008615">
    <property type="entry name" value="FNIP"/>
</dbReference>
<reference evidence="2" key="1">
    <citation type="submission" date="2020-01" db="EMBL/GenBank/DDBJ databases">
        <title>Development of genomics and gene disruption for Polysphondylium violaceum indicates a role for the polyketide synthase stlB in stalk morphogenesis.</title>
        <authorList>
            <person name="Narita B."/>
            <person name="Kawabe Y."/>
            <person name="Kin K."/>
            <person name="Saito T."/>
            <person name="Gibbs R."/>
            <person name="Kuspa A."/>
            <person name="Muzny D."/>
            <person name="Queller D."/>
            <person name="Richards S."/>
            <person name="Strassman J."/>
            <person name="Sucgang R."/>
            <person name="Worley K."/>
            <person name="Schaap P."/>
        </authorList>
    </citation>
    <scope>NUCLEOTIDE SEQUENCE</scope>
    <source>
        <strain evidence="2">QSvi11</strain>
    </source>
</reference>
<dbReference type="InterPro" id="IPR051251">
    <property type="entry name" value="STK_FNIP-Repeat"/>
</dbReference>
<evidence type="ECO:0000256" key="1">
    <source>
        <dbReference type="ARBA" id="ARBA00022737"/>
    </source>
</evidence>